<dbReference type="EMBL" id="BRXU01000004">
    <property type="protein sequence ID" value="GLC50870.1"/>
    <property type="molecule type" value="Genomic_DNA"/>
</dbReference>
<proteinExistence type="predicted"/>
<comment type="caution">
    <text evidence="3">The sequence shown here is derived from an EMBL/GenBank/DDBJ whole genome shotgun (WGS) entry which is preliminary data.</text>
</comment>
<feature type="coiled-coil region" evidence="1">
    <location>
        <begin position="215"/>
        <end position="256"/>
    </location>
</feature>
<protein>
    <submittedName>
        <fullName evidence="3">Uncharacterized protein</fullName>
    </submittedName>
</protein>
<evidence type="ECO:0000256" key="2">
    <source>
        <dbReference type="SAM" id="MobiDB-lite"/>
    </source>
</evidence>
<gene>
    <name evidence="3" type="primary">PLEST008591</name>
    <name evidence="3" type="ORF">PLESTB_000441200</name>
</gene>
<reference evidence="3 4" key="1">
    <citation type="journal article" date="2023" name="Commun. Biol.">
        <title>Reorganization of the ancestral sex-determining regions during the evolution of trioecy in Pleodorina starrii.</title>
        <authorList>
            <person name="Takahashi K."/>
            <person name="Suzuki S."/>
            <person name="Kawai-Toyooka H."/>
            <person name="Yamamoto K."/>
            <person name="Hamaji T."/>
            <person name="Ootsuki R."/>
            <person name="Yamaguchi H."/>
            <person name="Kawachi M."/>
            <person name="Higashiyama T."/>
            <person name="Nozaki H."/>
        </authorList>
    </citation>
    <scope>NUCLEOTIDE SEQUENCE [LARGE SCALE GENOMIC DNA]</scope>
    <source>
        <strain evidence="3 4">NIES-4479</strain>
    </source>
</reference>
<evidence type="ECO:0000313" key="4">
    <source>
        <dbReference type="Proteomes" id="UP001165080"/>
    </source>
</evidence>
<keyword evidence="4" id="KW-1185">Reference proteome</keyword>
<sequence>MALTLLRDRLESMFAECIRISSQARTIEMPENRLVILNGVLRWIDDKAKTRDVILALLDDQASLIEARDQSIRESSDELHTLRQELSRKDAAIADLTQKARTLDQQLQQFQRRMSPLSSSSSSSSPSASSSSPSSTCDPQPCSSRPSRRQPDREHLQLKAAWARKAIEAEDLREELERVARQQQLVAQESTQLVREKTEELHRMAAEVGPLRRRVAEAESAAGELAQQAAEAEREAEAARGQVAALQARVAVAEKTAAAAGASVKTCALDLGILTRKYDKLVAEKVVLEELYGTLRSRCGLDIQLVGRAVAAADVEMRNLEQRVKEQWQRHRPQLKQQMAAKWAVVVV</sequence>
<evidence type="ECO:0000256" key="1">
    <source>
        <dbReference type="SAM" id="Coils"/>
    </source>
</evidence>
<dbReference type="Proteomes" id="UP001165080">
    <property type="component" value="Unassembled WGS sequence"/>
</dbReference>
<dbReference type="AlphaFoldDB" id="A0A9W6BFJ6"/>
<keyword evidence="1" id="KW-0175">Coiled coil</keyword>
<organism evidence="3 4">
    <name type="scientific">Pleodorina starrii</name>
    <dbReference type="NCBI Taxonomy" id="330485"/>
    <lineage>
        <taxon>Eukaryota</taxon>
        <taxon>Viridiplantae</taxon>
        <taxon>Chlorophyta</taxon>
        <taxon>core chlorophytes</taxon>
        <taxon>Chlorophyceae</taxon>
        <taxon>CS clade</taxon>
        <taxon>Chlamydomonadales</taxon>
        <taxon>Volvocaceae</taxon>
        <taxon>Pleodorina</taxon>
    </lineage>
</organism>
<evidence type="ECO:0000313" key="3">
    <source>
        <dbReference type="EMBL" id="GLC50870.1"/>
    </source>
</evidence>
<feature type="coiled-coil region" evidence="1">
    <location>
        <begin position="159"/>
        <end position="189"/>
    </location>
</feature>
<feature type="region of interest" description="Disordered" evidence="2">
    <location>
        <begin position="107"/>
        <end position="155"/>
    </location>
</feature>
<feature type="compositionally biased region" description="Low complexity" evidence="2">
    <location>
        <begin position="115"/>
        <end position="144"/>
    </location>
</feature>
<accession>A0A9W6BFJ6</accession>
<name>A0A9W6BFJ6_9CHLO</name>